<feature type="non-terminal residue" evidence="2">
    <location>
        <position position="464"/>
    </location>
</feature>
<dbReference type="InterPro" id="IPR039514">
    <property type="entry name" value="6GAL-like"/>
</dbReference>
<dbReference type="PANTHER" id="PTHR42767">
    <property type="entry name" value="ENDO-BETA-1,6-GALACTANASE"/>
    <property type="match status" value="1"/>
</dbReference>
<protein>
    <submittedName>
        <fullName evidence="2">Glycoside hydrolase</fullName>
    </submittedName>
</protein>
<feature type="non-terminal residue" evidence="2">
    <location>
        <position position="1"/>
    </location>
</feature>
<dbReference type="Proteomes" id="UP000054144">
    <property type="component" value="Unassembled WGS sequence"/>
</dbReference>
<sequence>TVSSTTAQTFLGVGGSGAWWPHDLYEFPDDVRANLSAMLFDDSGLGISSYRWNIGGGGVDVTNPVRAPETFYVSSGVYNWSADPQGTFWLQEANSYGVTITGFANSAPAAMTSNDANCGGSFVDGTQDEYGTYLGDVLLHFIDDGVNIQHISPMNEPDDSFSSCDQEGMEVEPDQRAEVVSGLYDALVARNLTDTVGIIVDESSSLSLASSEYGEWLPDAVDMVSAIVHHTYDFPSDSAYESYVETTRSTYDKQTWMSEICCSLGDANGTGRGWSEGYDPTITNALMWAGMVFQSFIIAQEPHYDFWTLVSNALGCSPLDDDTCATTANSEGWTDGVIYYDEDYATNGNYELYVVKHFWTYKHFGNFVKPGTERHLLTSTSALANTTLVVSSNTTTSYYVISMNPTSDDETLELTFPESVCATSAYRTSADEDFADIDAATVTDTEAWDLPLQSLSLSTYVFSQ</sequence>
<evidence type="ECO:0000259" key="1">
    <source>
        <dbReference type="Pfam" id="PF14587"/>
    </source>
</evidence>
<dbReference type="OrthoDB" id="2012278at2759"/>
<keyword evidence="3" id="KW-1185">Reference proteome</keyword>
<dbReference type="AlphaFoldDB" id="A0A0D7A705"/>
<dbReference type="GO" id="GO:0004553">
    <property type="term" value="F:hydrolase activity, hydrolyzing O-glycosyl compounds"/>
    <property type="evidence" value="ECO:0007669"/>
    <property type="project" value="InterPro"/>
</dbReference>
<dbReference type="SUPFAM" id="SSF51445">
    <property type="entry name" value="(Trans)glycosidases"/>
    <property type="match status" value="1"/>
</dbReference>
<gene>
    <name evidence="2" type="ORF">FISHEDRAFT_11860</name>
</gene>
<dbReference type="Gene3D" id="3.20.20.80">
    <property type="entry name" value="Glycosidases"/>
    <property type="match status" value="1"/>
</dbReference>
<organism evidence="2 3">
    <name type="scientific">Fistulina hepatica ATCC 64428</name>
    <dbReference type="NCBI Taxonomy" id="1128425"/>
    <lineage>
        <taxon>Eukaryota</taxon>
        <taxon>Fungi</taxon>
        <taxon>Dikarya</taxon>
        <taxon>Basidiomycota</taxon>
        <taxon>Agaricomycotina</taxon>
        <taxon>Agaricomycetes</taxon>
        <taxon>Agaricomycetidae</taxon>
        <taxon>Agaricales</taxon>
        <taxon>Fistulinaceae</taxon>
        <taxon>Fistulina</taxon>
    </lineage>
</organism>
<reference evidence="2 3" key="1">
    <citation type="journal article" date="2015" name="Fungal Genet. Biol.">
        <title>Evolution of novel wood decay mechanisms in Agaricales revealed by the genome sequences of Fistulina hepatica and Cylindrobasidium torrendii.</title>
        <authorList>
            <person name="Floudas D."/>
            <person name="Held B.W."/>
            <person name="Riley R."/>
            <person name="Nagy L.G."/>
            <person name="Koehler G."/>
            <person name="Ransdell A.S."/>
            <person name="Younus H."/>
            <person name="Chow J."/>
            <person name="Chiniquy J."/>
            <person name="Lipzen A."/>
            <person name="Tritt A."/>
            <person name="Sun H."/>
            <person name="Haridas S."/>
            <person name="LaButti K."/>
            <person name="Ohm R.A."/>
            <person name="Kues U."/>
            <person name="Blanchette R.A."/>
            <person name="Grigoriev I.V."/>
            <person name="Minto R.E."/>
            <person name="Hibbett D.S."/>
        </authorList>
    </citation>
    <scope>NUCLEOTIDE SEQUENCE [LARGE SCALE GENOMIC DNA]</scope>
    <source>
        <strain evidence="2 3">ATCC 64428</strain>
    </source>
</reference>
<dbReference type="EMBL" id="KN882043">
    <property type="protein sequence ID" value="KIY46159.1"/>
    <property type="molecule type" value="Genomic_DNA"/>
</dbReference>
<evidence type="ECO:0000313" key="3">
    <source>
        <dbReference type="Proteomes" id="UP000054144"/>
    </source>
</evidence>
<accession>A0A0D7A705</accession>
<dbReference type="InterPro" id="IPR039743">
    <property type="entry name" value="6GAL/EXGAL"/>
</dbReference>
<dbReference type="Pfam" id="PF14587">
    <property type="entry name" value="Glyco_hydr_30_2"/>
    <property type="match status" value="1"/>
</dbReference>
<evidence type="ECO:0000313" key="2">
    <source>
        <dbReference type="EMBL" id="KIY46159.1"/>
    </source>
</evidence>
<proteinExistence type="predicted"/>
<feature type="domain" description="Endo-beta-1,6-galactanase-like" evidence="1">
    <location>
        <begin position="43"/>
        <end position="310"/>
    </location>
</feature>
<name>A0A0D7A705_9AGAR</name>
<dbReference type="InterPro" id="IPR017853">
    <property type="entry name" value="GH"/>
</dbReference>
<dbReference type="PANTHER" id="PTHR42767:SF1">
    <property type="entry name" value="ENDO-BETA-1,6-GALACTANASE-LIKE DOMAIN-CONTAINING PROTEIN"/>
    <property type="match status" value="1"/>
</dbReference>
<keyword evidence="2" id="KW-0378">Hydrolase</keyword>